<evidence type="ECO:0000256" key="2">
    <source>
        <dbReference type="ARBA" id="ARBA00022598"/>
    </source>
</evidence>
<dbReference type="SUPFAM" id="SSF56801">
    <property type="entry name" value="Acetyl-CoA synthetase-like"/>
    <property type="match status" value="1"/>
</dbReference>
<dbReference type="PANTHER" id="PTHR43201:SF5">
    <property type="entry name" value="MEDIUM-CHAIN ACYL-COA LIGASE ACSF2, MITOCHONDRIAL"/>
    <property type="match status" value="1"/>
</dbReference>
<dbReference type="InterPro" id="IPR045851">
    <property type="entry name" value="AMP-bd_C_sf"/>
</dbReference>
<evidence type="ECO:0000313" key="7">
    <source>
        <dbReference type="Proteomes" id="UP000323876"/>
    </source>
</evidence>
<dbReference type="InterPro" id="IPR025110">
    <property type="entry name" value="AMP-bd_C"/>
</dbReference>
<feature type="domain" description="AMP-dependent synthetase/ligase" evidence="4">
    <location>
        <begin position="11"/>
        <end position="344"/>
    </location>
</feature>
<dbReference type="PROSITE" id="PS00455">
    <property type="entry name" value="AMP_BINDING"/>
    <property type="match status" value="1"/>
</dbReference>
<dbReference type="EMBL" id="VXLC01000003">
    <property type="protein sequence ID" value="KAA8888935.1"/>
    <property type="molecule type" value="Genomic_DNA"/>
</dbReference>
<dbReference type="InterPro" id="IPR042099">
    <property type="entry name" value="ANL_N_sf"/>
</dbReference>
<dbReference type="Pfam" id="PF00501">
    <property type="entry name" value="AMP-binding"/>
    <property type="match status" value="1"/>
</dbReference>
<dbReference type="OrthoDB" id="9803968at2"/>
<dbReference type="InterPro" id="IPR000873">
    <property type="entry name" value="AMP-dep_synth/lig_dom"/>
</dbReference>
<proteinExistence type="inferred from homology"/>
<dbReference type="Gene3D" id="3.40.50.12780">
    <property type="entry name" value="N-terminal domain of ligase-like"/>
    <property type="match status" value="1"/>
</dbReference>
<evidence type="ECO:0000313" key="6">
    <source>
        <dbReference type="EMBL" id="KAA8888935.1"/>
    </source>
</evidence>
<organism evidence="6 7">
    <name type="scientific">Nocardia colli</name>
    <dbReference type="NCBI Taxonomy" id="2545717"/>
    <lineage>
        <taxon>Bacteria</taxon>
        <taxon>Bacillati</taxon>
        <taxon>Actinomycetota</taxon>
        <taxon>Actinomycetes</taxon>
        <taxon>Mycobacteriales</taxon>
        <taxon>Nocardiaceae</taxon>
        <taxon>Nocardia</taxon>
    </lineage>
</organism>
<reference evidence="6 7" key="1">
    <citation type="submission" date="2019-09" db="EMBL/GenBank/DDBJ databases">
        <authorList>
            <person name="Wang X."/>
        </authorList>
    </citation>
    <scope>NUCLEOTIDE SEQUENCE [LARGE SCALE GENOMIC DNA]</scope>
    <source>
        <strain evidence="6 7">CICC 11023</strain>
    </source>
</reference>
<feature type="compositionally biased region" description="Polar residues" evidence="3">
    <location>
        <begin position="139"/>
        <end position="150"/>
    </location>
</feature>
<dbReference type="InterPro" id="IPR020845">
    <property type="entry name" value="AMP-binding_CS"/>
</dbReference>
<comment type="caution">
    <text evidence="6">The sequence shown here is derived from an EMBL/GenBank/DDBJ whole genome shotgun (WGS) entry which is preliminary data.</text>
</comment>
<dbReference type="GO" id="GO:0031956">
    <property type="term" value="F:medium-chain fatty acid-CoA ligase activity"/>
    <property type="evidence" value="ECO:0007669"/>
    <property type="project" value="TreeGrafter"/>
</dbReference>
<keyword evidence="2" id="KW-0436">Ligase</keyword>
<name>A0A5N0ELP3_9NOCA</name>
<accession>A0A5N0ELP3</accession>
<evidence type="ECO:0000256" key="3">
    <source>
        <dbReference type="SAM" id="MobiDB-lite"/>
    </source>
</evidence>
<dbReference type="Proteomes" id="UP000323876">
    <property type="component" value="Unassembled WGS sequence"/>
</dbReference>
<sequence length="487" mass="53473">MAEIRCGQTVRSYAELRARAARVASGLAAQGIVAGDRVAIYLHNDVAFVEASLGAGLLGAIPVPVNWHWKDAELAFLLDDSGSRVIFAHTDLVPTVEAVAGDRTVIEVRRESAPPTGRHLDYEDWLTEQQPWSQPPTQAPQSMIYTSGTTGRPKGIIRDSTTPEQSQALARLVFGTFGLEPGMRTLAPAPIYHTAPNVQCLVSAAAGIDLTIMPRFDPEELLRLIEAHRIDHFQAVPTMFVRLLRLPEEVRNRYDLSSLKVIVHAAAPCSPEIKRRIIDWLGPIVREYYGGSETGGCVACDSKQWLDHPGTVGAPIADAAIRIYSDAGDLLPVGESGRIYMRPPSSWPNFTYHQNPGKRADMEREGFLDIGDIGYLDHDGFLYLNDRSIDMIISGGVNIYPVEIEACLLELPGVRDAAVFGIPDNDLGESVAAHVEADGVTADAVREHIRANLAGYKVPKVVVFDDNLPREDTGKLFKRKIRAQYWP</sequence>
<feature type="domain" description="AMP-binding enzyme C-terminal" evidence="5">
    <location>
        <begin position="403"/>
        <end position="475"/>
    </location>
</feature>
<dbReference type="Pfam" id="PF13193">
    <property type="entry name" value="AMP-binding_C"/>
    <property type="match status" value="1"/>
</dbReference>
<dbReference type="GO" id="GO:0006631">
    <property type="term" value="P:fatty acid metabolic process"/>
    <property type="evidence" value="ECO:0007669"/>
    <property type="project" value="TreeGrafter"/>
</dbReference>
<keyword evidence="7" id="KW-1185">Reference proteome</keyword>
<evidence type="ECO:0000256" key="1">
    <source>
        <dbReference type="ARBA" id="ARBA00006432"/>
    </source>
</evidence>
<evidence type="ECO:0000259" key="5">
    <source>
        <dbReference type="Pfam" id="PF13193"/>
    </source>
</evidence>
<dbReference type="PANTHER" id="PTHR43201">
    <property type="entry name" value="ACYL-COA SYNTHETASE"/>
    <property type="match status" value="1"/>
</dbReference>
<dbReference type="AlphaFoldDB" id="A0A5N0ELP3"/>
<protein>
    <submittedName>
        <fullName evidence="6">AMP-binding protein</fullName>
    </submittedName>
</protein>
<feature type="region of interest" description="Disordered" evidence="3">
    <location>
        <begin position="131"/>
        <end position="162"/>
    </location>
</feature>
<comment type="similarity">
    <text evidence="1">Belongs to the ATP-dependent AMP-binding enzyme family.</text>
</comment>
<gene>
    <name evidence="6" type="ORF">F3087_08000</name>
</gene>
<dbReference type="Gene3D" id="3.30.300.30">
    <property type="match status" value="1"/>
</dbReference>
<evidence type="ECO:0000259" key="4">
    <source>
        <dbReference type="Pfam" id="PF00501"/>
    </source>
</evidence>
<dbReference type="RefSeq" id="WP_150401210.1">
    <property type="nucleotide sequence ID" value="NZ_VXLC01000003.1"/>
</dbReference>